<dbReference type="AlphaFoldDB" id="A0A1I0C9W2"/>
<gene>
    <name evidence="1" type="ORF">SAMN04487772_10987</name>
</gene>
<dbReference type="Proteomes" id="UP000199800">
    <property type="component" value="Unassembled WGS sequence"/>
</dbReference>
<dbReference type="OrthoDB" id="366288at2"/>
<evidence type="ECO:0000313" key="1">
    <source>
        <dbReference type="EMBL" id="SET16260.1"/>
    </source>
</evidence>
<organism evidence="1 2">
    <name type="scientific">[Clostridium] polysaccharolyticum</name>
    <dbReference type="NCBI Taxonomy" id="29364"/>
    <lineage>
        <taxon>Bacteria</taxon>
        <taxon>Bacillati</taxon>
        <taxon>Bacillota</taxon>
        <taxon>Clostridia</taxon>
        <taxon>Lachnospirales</taxon>
        <taxon>Lachnospiraceae</taxon>
    </lineage>
</organism>
<dbReference type="EMBL" id="FOHN01000009">
    <property type="protein sequence ID" value="SET16260.1"/>
    <property type="molecule type" value="Genomic_DNA"/>
</dbReference>
<name>A0A1I0C9W2_9FIRM</name>
<accession>A0A1I0C9W2</accession>
<dbReference type="STRING" id="29364.SAMN04487772_10987"/>
<protein>
    <submittedName>
        <fullName evidence="1">Putative baseplate assembly protein</fullName>
    </submittedName>
</protein>
<dbReference type="RefSeq" id="WP_092477693.1">
    <property type="nucleotide sequence ID" value="NZ_FOHN01000009.1"/>
</dbReference>
<keyword evidence="2" id="KW-1185">Reference proteome</keyword>
<reference evidence="1 2" key="1">
    <citation type="submission" date="2016-10" db="EMBL/GenBank/DDBJ databases">
        <authorList>
            <person name="de Groot N.N."/>
        </authorList>
    </citation>
    <scope>NUCLEOTIDE SEQUENCE [LARGE SCALE GENOMIC DNA]</scope>
    <source>
        <strain evidence="1 2">DSM 1801</strain>
    </source>
</reference>
<sequence length="976" mass="111758">MEADKKMIERLKELASSYVPEWKLDEENPDIGTALALVCGEMMESVEQRYQHMMEKKQIDFLNAIGGDLTPAASAKGYVSFGLSSESVEPAKVTAGTFVAAEAADAENGQITYETKDDILVSPLKLSCVYEVKEEADYIGLCYDAEEQKENAAPEEYAVINAMLFQKKAQNQQEHMLFIGHPEVFNMTGNAWFALEFYQQGNLKVQEELLRYFLDPDITEIAYYTREGFVPFSKMELEEGFLKLYREKKDLEFEKMCLSSQLEENYFIRIKIKDIEKLKHLYFQKIQVSAYTSDIVPQFIIADGQESDMHQYLPFGERLSVFNEVYFASDEILKKRGSKIELAYYLSFVSIPLETSQEESKMKWEWVMKPEDLEKKEYEISIGSVTWEYYNGTGWARLPIDHKYDTAFTPAEEANGQFKKLSFTCPMDIEKAFIGPYEAYAIRARITKLKNPYKLNGNYISPVLEHTRFSCDYSQHPVEKLHVTAYNNRSFARWKEGNCIPFRKAQGCRDSLYLGLDIPPKGGPTKVYFQLREAIGRLEANLAWEYWNGTGFVPLHVVDETNNFSKSGLVTFLGPENFQKKACFGQEKYWIRIVDVNGFYERIGCPLPGPFLEAVVPNTVKIENRGFLQTEYFQMEYFLKNKRFKLQKNSIQAVRVYVKDAVIGQADPDWKEWTMVSDFLQSDKNSEHFILNQNDGYIEFGNGSNGKVPPVSREDNIKVLYQCGGGAYTNVEKGKVNKLTKSIGFISKVYNVEPMSGGIDKETKEHAIIRCSNKNRLHNRAVTRSDYESIAYEASRRIEKARCFIGINGEGKTLHGAVTLVLLLKDYRLGSSVFQGVGNAVKAYLKGKMPDTVYYAGKLFIVEPVFITFEVNTVLRVDDFQSVFAVQNQAEEKLNSFLDPVMGNVDHKGWEMGTLPNMMQIRNLLHMTKHVEEVQSLFITVYRLGSNGIEEVDLEEMRKNPFVVPTSGTHQISIQF</sequence>
<evidence type="ECO:0000313" key="2">
    <source>
        <dbReference type="Proteomes" id="UP000199800"/>
    </source>
</evidence>
<proteinExistence type="predicted"/>